<keyword evidence="6" id="KW-1185">Reference proteome</keyword>
<dbReference type="SUPFAM" id="SSF53901">
    <property type="entry name" value="Thiolase-like"/>
    <property type="match status" value="1"/>
</dbReference>
<dbReference type="PANTHER" id="PTHR34069">
    <property type="entry name" value="3-OXOACYL-[ACYL-CARRIER-PROTEIN] SYNTHASE 3"/>
    <property type="match status" value="1"/>
</dbReference>
<evidence type="ECO:0000259" key="4">
    <source>
        <dbReference type="Pfam" id="PF08545"/>
    </source>
</evidence>
<evidence type="ECO:0000259" key="3">
    <source>
        <dbReference type="Pfam" id="PF08541"/>
    </source>
</evidence>
<name>A0ABR4Z7R7_9NOCA</name>
<protein>
    <submittedName>
        <fullName evidence="5">3-oxoacyl-ACP synthase</fullName>
    </submittedName>
</protein>
<keyword evidence="1" id="KW-0808">Transferase</keyword>
<dbReference type="PANTHER" id="PTHR34069:SF2">
    <property type="entry name" value="BETA-KETOACYL-[ACYL-CARRIER-PROTEIN] SYNTHASE III"/>
    <property type="match status" value="1"/>
</dbReference>
<feature type="domain" description="Beta-ketoacyl-[acyl-carrier-protein] synthase III N-terminal" evidence="4">
    <location>
        <begin position="112"/>
        <end position="177"/>
    </location>
</feature>
<feature type="domain" description="Beta-ketoacyl-[acyl-carrier-protein] synthase III C-terminal" evidence="3">
    <location>
        <begin position="241"/>
        <end position="330"/>
    </location>
</feature>
<comment type="caution">
    <text evidence="5">The sequence shown here is derived from an EMBL/GenBank/DDBJ whole genome shotgun (WGS) entry which is preliminary data.</text>
</comment>
<evidence type="ECO:0000313" key="6">
    <source>
        <dbReference type="Proteomes" id="UP000031364"/>
    </source>
</evidence>
<dbReference type="Pfam" id="PF08545">
    <property type="entry name" value="ACP_syn_III"/>
    <property type="match status" value="1"/>
</dbReference>
<dbReference type="EMBL" id="JNFP01000046">
    <property type="protein sequence ID" value="KIA61387.1"/>
    <property type="molecule type" value="Genomic_DNA"/>
</dbReference>
<accession>A0ABR4Z7R7</accession>
<evidence type="ECO:0000256" key="2">
    <source>
        <dbReference type="ARBA" id="ARBA00023315"/>
    </source>
</evidence>
<dbReference type="InterPro" id="IPR016039">
    <property type="entry name" value="Thiolase-like"/>
</dbReference>
<dbReference type="Proteomes" id="UP000031364">
    <property type="component" value="Unassembled WGS sequence"/>
</dbReference>
<dbReference type="Gene3D" id="3.40.47.10">
    <property type="match status" value="1"/>
</dbReference>
<evidence type="ECO:0000256" key="1">
    <source>
        <dbReference type="ARBA" id="ARBA00022679"/>
    </source>
</evidence>
<sequence length="332" mass="35164">MPTGIVDFGSYLPGPPVPATFFFTEEELAAPLANNPMFKAPATRHHVGDERAAEMIVAAARPMFERLGLEPSGNIDILLTNVMLPDHPITGSGAEAAALLGCTPRWVIDLHNGGCASFGYMMRLADAMITSGVARTALLCNVQNGAGQFFSQPGVRKSPFAAVAGDGCGVTYVSAHGAAPLLGTSVIHLPEYATDLGLSGGRKYWEPGTEELMVSFPHEKLGDIIQRGNTLVPEAVTDVCKQLGVATEDIDVLVTNQPNKLFLQTWRQALGVPAERHFDSYDEFGNLYTAGVPVTFERALRAGAVADGDLVVFAGFAHAGDMASAVAARWHG</sequence>
<gene>
    <name evidence="5" type="ORF">FG87_31350</name>
</gene>
<dbReference type="Pfam" id="PF08541">
    <property type="entry name" value="ACP_syn_III_C"/>
    <property type="match status" value="1"/>
</dbReference>
<dbReference type="InterPro" id="IPR013751">
    <property type="entry name" value="ACP_syn_III_N"/>
</dbReference>
<dbReference type="RefSeq" id="WP_043677726.1">
    <property type="nucleotide sequence ID" value="NZ_BDCI01000048.1"/>
</dbReference>
<organism evidence="5 6">
    <name type="scientific">Nocardia vulneris</name>
    <dbReference type="NCBI Taxonomy" id="1141657"/>
    <lineage>
        <taxon>Bacteria</taxon>
        <taxon>Bacillati</taxon>
        <taxon>Actinomycetota</taxon>
        <taxon>Actinomycetes</taxon>
        <taxon>Mycobacteriales</taxon>
        <taxon>Nocardiaceae</taxon>
        <taxon>Nocardia</taxon>
    </lineage>
</organism>
<dbReference type="InterPro" id="IPR013747">
    <property type="entry name" value="ACP_syn_III_C"/>
</dbReference>
<proteinExistence type="predicted"/>
<keyword evidence="2" id="KW-0012">Acyltransferase</keyword>
<reference evidence="5 6" key="1">
    <citation type="journal article" date="2014" name="Int. J. Syst. Evol. Microbiol.">
        <title>Nocardia vulneris sp. nov., isolated from wounds of human patients in North America.</title>
        <authorList>
            <person name="Lasker B.A."/>
            <person name="Bell M."/>
            <person name="Klenk H.P."/>
            <person name="Sproer C."/>
            <person name="Schumann C."/>
            <person name="Schumann P."/>
            <person name="Brown J.M."/>
        </authorList>
    </citation>
    <scope>NUCLEOTIDE SEQUENCE [LARGE SCALE GENOMIC DNA]</scope>
    <source>
        <strain evidence="5 6">W9851</strain>
    </source>
</reference>
<evidence type="ECO:0000313" key="5">
    <source>
        <dbReference type="EMBL" id="KIA61387.1"/>
    </source>
</evidence>